<keyword evidence="1 6" id="KW-0963">Cytoplasm</keyword>
<dbReference type="Pfam" id="PF07499">
    <property type="entry name" value="RuvA_C"/>
    <property type="match status" value="1"/>
</dbReference>
<comment type="caution">
    <text evidence="8">The sequence shown here is derived from an EMBL/GenBank/DDBJ whole genome shotgun (WGS) entry which is preliminary data.</text>
</comment>
<feature type="domain" description="Helix-hairpin-helix DNA-binding motif class 1" evidence="7">
    <location>
        <begin position="74"/>
        <end position="93"/>
    </location>
</feature>
<comment type="function">
    <text evidence="6">The RuvA-RuvB-RuvC complex processes Holliday junction (HJ) DNA during genetic recombination and DNA repair, while the RuvA-RuvB complex plays an important role in the rescue of blocked DNA replication forks via replication fork reversal (RFR). RuvA specifically binds to HJ cruciform DNA, conferring on it an open structure. The RuvB hexamer acts as an ATP-dependent pump, pulling dsDNA into and through the RuvAB complex. HJ branch migration allows RuvC to scan DNA until it finds its consensus sequence, where it cleaves and resolves the cruciform DNA.</text>
</comment>
<dbReference type="GO" id="GO:0006310">
    <property type="term" value="P:DNA recombination"/>
    <property type="evidence" value="ECO:0007669"/>
    <property type="project" value="UniProtKB-UniRule"/>
</dbReference>
<dbReference type="GO" id="GO:0000400">
    <property type="term" value="F:four-way junction DNA binding"/>
    <property type="evidence" value="ECO:0007669"/>
    <property type="project" value="UniProtKB-UniRule"/>
</dbReference>
<comment type="subunit">
    <text evidence="6">Homotetramer. Forms an RuvA(8)-RuvB(12)-Holliday junction (HJ) complex. HJ DNA is sandwiched between 2 RuvA tetramers; dsDNA enters through RuvA and exits via RuvB. An RuvB hexamer assembles on each DNA strand where it exits the tetramer. Each RuvB hexamer is contacted by two RuvA subunits (via domain III) on 2 adjacent RuvB subunits; this complex drives branch migration. In the full resolvosome a probable DNA-RuvA(4)-RuvB(12)-RuvC(2) complex forms which resolves the HJ.</text>
</comment>
<keyword evidence="3 6" id="KW-0238">DNA-binding</keyword>
<dbReference type="InterPro" id="IPR011114">
    <property type="entry name" value="RuvA_C"/>
</dbReference>
<evidence type="ECO:0000256" key="4">
    <source>
        <dbReference type="ARBA" id="ARBA00023172"/>
    </source>
</evidence>
<dbReference type="Gene3D" id="2.40.50.140">
    <property type="entry name" value="Nucleic acid-binding proteins"/>
    <property type="match status" value="1"/>
</dbReference>
<evidence type="ECO:0000259" key="7">
    <source>
        <dbReference type="SMART" id="SM00278"/>
    </source>
</evidence>
<dbReference type="Gene3D" id="1.10.150.20">
    <property type="entry name" value="5' to 3' exonuclease, C-terminal subdomain"/>
    <property type="match status" value="1"/>
</dbReference>
<feature type="region of interest" description="Domain III" evidence="6">
    <location>
        <begin position="139"/>
        <end position="186"/>
    </location>
</feature>
<dbReference type="InterPro" id="IPR012340">
    <property type="entry name" value="NA-bd_OB-fold"/>
</dbReference>
<keyword evidence="8" id="KW-0347">Helicase</keyword>
<dbReference type="Gene3D" id="1.10.8.10">
    <property type="entry name" value="DNA helicase RuvA subunit, C-terminal domain"/>
    <property type="match status" value="1"/>
</dbReference>
<dbReference type="InterPro" id="IPR013849">
    <property type="entry name" value="DNA_helicase_Holl-junc_RuvA_I"/>
</dbReference>
<dbReference type="GO" id="GO:0009379">
    <property type="term" value="C:Holliday junction helicase complex"/>
    <property type="evidence" value="ECO:0007669"/>
    <property type="project" value="InterPro"/>
</dbReference>
<comment type="similarity">
    <text evidence="6">Belongs to the RuvA family.</text>
</comment>
<dbReference type="Proteomes" id="UP000075737">
    <property type="component" value="Unassembled WGS sequence"/>
</dbReference>
<keyword evidence="9" id="KW-1185">Reference proteome</keyword>
<organism evidence="8 9">
    <name type="scientific">Thermovenabulum gondwanense</name>
    <dbReference type="NCBI Taxonomy" id="520767"/>
    <lineage>
        <taxon>Bacteria</taxon>
        <taxon>Bacillati</taxon>
        <taxon>Bacillota</taxon>
        <taxon>Clostridia</taxon>
        <taxon>Thermosediminibacterales</taxon>
        <taxon>Thermosediminibacteraceae</taxon>
        <taxon>Thermovenabulum</taxon>
    </lineage>
</organism>
<keyword evidence="8" id="KW-0067">ATP-binding</keyword>
<reference evidence="8 9" key="1">
    <citation type="submission" date="2015-12" db="EMBL/GenBank/DDBJ databases">
        <title>Draft genome of Thermovenabulum gondwanense isolated from a red thermophilic microbial mat colonisisng an outflow channel of a bore well.</title>
        <authorList>
            <person name="Patel B.K."/>
        </authorList>
    </citation>
    <scope>NUCLEOTIDE SEQUENCE [LARGE SCALE GENOMIC DNA]</scope>
    <source>
        <strain evidence="8 9">R270</strain>
    </source>
</reference>
<evidence type="ECO:0000313" key="9">
    <source>
        <dbReference type="Proteomes" id="UP000075737"/>
    </source>
</evidence>
<dbReference type="NCBIfam" id="TIGR00084">
    <property type="entry name" value="ruvA"/>
    <property type="match status" value="1"/>
</dbReference>
<name>A0A161Q9D4_9FIRM</name>
<dbReference type="SUPFAM" id="SSF47781">
    <property type="entry name" value="RuvA domain 2-like"/>
    <property type="match status" value="1"/>
</dbReference>
<dbReference type="Pfam" id="PF14520">
    <property type="entry name" value="HHH_5"/>
    <property type="match status" value="1"/>
</dbReference>
<protein>
    <recommendedName>
        <fullName evidence="6">Holliday junction branch migration complex subunit RuvA</fullName>
    </recommendedName>
</protein>
<comment type="domain">
    <text evidence="6">Has three domains with a flexible linker between the domains II and III and assumes an 'L' shape. Domain III is highly mobile and contacts RuvB.</text>
</comment>
<dbReference type="GO" id="GO:0009378">
    <property type="term" value="F:four-way junction helicase activity"/>
    <property type="evidence" value="ECO:0007669"/>
    <property type="project" value="InterPro"/>
</dbReference>
<dbReference type="SMART" id="SM00278">
    <property type="entry name" value="HhH1"/>
    <property type="match status" value="2"/>
</dbReference>
<evidence type="ECO:0000256" key="5">
    <source>
        <dbReference type="ARBA" id="ARBA00023204"/>
    </source>
</evidence>
<accession>A0A161Q9D4</accession>
<proteinExistence type="inferred from homology"/>
<dbReference type="AlphaFoldDB" id="A0A161Q9D4"/>
<feature type="domain" description="Helix-hairpin-helix DNA-binding motif class 1" evidence="7">
    <location>
        <begin position="109"/>
        <end position="128"/>
    </location>
</feature>
<keyword evidence="8" id="KW-0547">Nucleotide-binding</keyword>
<dbReference type="EMBL" id="LOHZ01000045">
    <property type="protein sequence ID" value="KYO63980.1"/>
    <property type="molecule type" value="Genomic_DNA"/>
</dbReference>
<evidence type="ECO:0000256" key="2">
    <source>
        <dbReference type="ARBA" id="ARBA00022763"/>
    </source>
</evidence>
<evidence type="ECO:0000256" key="1">
    <source>
        <dbReference type="ARBA" id="ARBA00022490"/>
    </source>
</evidence>
<dbReference type="RefSeq" id="WP_068749315.1">
    <property type="nucleotide sequence ID" value="NZ_LOHZ01000045.1"/>
</dbReference>
<dbReference type="GO" id="GO:0005737">
    <property type="term" value="C:cytoplasm"/>
    <property type="evidence" value="ECO:0007669"/>
    <property type="project" value="UniProtKB-SubCell"/>
</dbReference>
<dbReference type="STRING" id="520767.ATZ99_22230"/>
<dbReference type="CDD" id="cd14332">
    <property type="entry name" value="UBA_RuvA_C"/>
    <property type="match status" value="1"/>
</dbReference>
<dbReference type="InterPro" id="IPR000085">
    <property type="entry name" value="RuvA"/>
</dbReference>
<dbReference type="OrthoDB" id="5293449at2"/>
<dbReference type="InterPro" id="IPR036267">
    <property type="entry name" value="RuvA_C_sf"/>
</dbReference>
<dbReference type="GO" id="GO:0048476">
    <property type="term" value="C:Holliday junction resolvase complex"/>
    <property type="evidence" value="ECO:0007669"/>
    <property type="project" value="UniProtKB-UniRule"/>
</dbReference>
<gene>
    <name evidence="6 8" type="primary">ruvA</name>
    <name evidence="8" type="ORF">ATZ99_22230</name>
</gene>
<evidence type="ECO:0000256" key="6">
    <source>
        <dbReference type="HAMAP-Rule" id="MF_00031"/>
    </source>
</evidence>
<sequence length="186" mass="21249">MFEFIKGILIDLNPSFAIIEAGGLGYRMNISLNTYEKIKEYIKQEIKLFSYLVVKEDSLDLYGFYDREERDFFISLNKVSGIGPKLALTILSYSDVNLLKKAISFEDVSKLSSIPGIGKKTAQKLILELKDKIKYIESDSNSIYEAREVLLTLGFKMEEVNKALSNVDKTKDTEEIIKEALKFFSK</sequence>
<dbReference type="HAMAP" id="MF_00031">
    <property type="entry name" value="DNA_HJ_migration_RuvA"/>
    <property type="match status" value="1"/>
</dbReference>
<comment type="caution">
    <text evidence="6">Lacks conserved residue(s) required for the propagation of feature annotation.</text>
</comment>
<dbReference type="SUPFAM" id="SSF50249">
    <property type="entry name" value="Nucleic acid-binding proteins"/>
    <property type="match status" value="1"/>
</dbReference>
<dbReference type="GO" id="GO:0006281">
    <property type="term" value="P:DNA repair"/>
    <property type="evidence" value="ECO:0007669"/>
    <property type="project" value="UniProtKB-UniRule"/>
</dbReference>
<dbReference type="InterPro" id="IPR003583">
    <property type="entry name" value="Hlx-hairpin-Hlx_DNA-bd_motif"/>
</dbReference>
<dbReference type="PATRIC" id="fig|520767.4.peg.2353"/>
<evidence type="ECO:0000256" key="3">
    <source>
        <dbReference type="ARBA" id="ARBA00023125"/>
    </source>
</evidence>
<keyword evidence="5 6" id="KW-0234">DNA repair</keyword>
<keyword evidence="2 6" id="KW-0227">DNA damage</keyword>
<keyword evidence="4 6" id="KW-0233">DNA recombination</keyword>
<dbReference type="InterPro" id="IPR010994">
    <property type="entry name" value="RuvA_2-like"/>
</dbReference>
<dbReference type="SUPFAM" id="SSF46929">
    <property type="entry name" value="DNA helicase RuvA subunit, C-terminal domain"/>
    <property type="match status" value="1"/>
</dbReference>
<dbReference type="GO" id="GO:0016787">
    <property type="term" value="F:hydrolase activity"/>
    <property type="evidence" value="ECO:0007669"/>
    <property type="project" value="UniProtKB-KW"/>
</dbReference>
<evidence type="ECO:0000313" key="8">
    <source>
        <dbReference type="EMBL" id="KYO63980.1"/>
    </source>
</evidence>
<dbReference type="Pfam" id="PF01330">
    <property type="entry name" value="RuvA_N"/>
    <property type="match status" value="1"/>
</dbReference>
<dbReference type="GO" id="GO:0005524">
    <property type="term" value="F:ATP binding"/>
    <property type="evidence" value="ECO:0007669"/>
    <property type="project" value="InterPro"/>
</dbReference>
<comment type="subcellular location">
    <subcellularLocation>
        <location evidence="6">Cytoplasm</location>
    </subcellularLocation>
</comment>
<keyword evidence="8" id="KW-0378">Hydrolase</keyword>